<organism evidence="3 4">
    <name type="scientific">Mariniphaga sediminis</name>
    <dbReference type="NCBI Taxonomy" id="1628158"/>
    <lineage>
        <taxon>Bacteria</taxon>
        <taxon>Pseudomonadati</taxon>
        <taxon>Bacteroidota</taxon>
        <taxon>Bacteroidia</taxon>
        <taxon>Marinilabiliales</taxon>
        <taxon>Prolixibacteraceae</taxon>
        <taxon>Mariniphaga</taxon>
    </lineage>
</organism>
<dbReference type="SUPFAM" id="SSF89392">
    <property type="entry name" value="Prokaryotic lipoproteins and lipoprotein localization factors"/>
    <property type="match status" value="1"/>
</dbReference>
<accession>A0A399D9S8</accession>
<dbReference type="AlphaFoldDB" id="A0A399D9S8"/>
<gene>
    <name evidence="3" type="ORF">D1164_01050</name>
</gene>
<sequence length="216" mass="24204">MKSIFLLGLLLASVFFAIAQQDPKAKQILDEMSEKTRSYESIAADFVFSLENKEMDISEKNEGSIKLKDQKYVVDLPALGVKVFSDGETLWNYMKDGNQVTISNIEDGGNELMDPSSIFTIYEKGFQSKFMGEKVSGNSTAYQIELYPDSGEYDVSKILLSIGKSDKMIKSALLYGTDGNVYGIIVKKMDTDTNLPDSFFVFNTNDYGDLEVIDFR</sequence>
<keyword evidence="4" id="KW-1185">Reference proteome</keyword>
<dbReference type="RefSeq" id="WP_119348077.1">
    <property type="nucleotide sequence ID" value="NZ_QWET01000001.1"/>
</dbReference>
<dbReference type="PANTHER" id="PTHR35869">
    <property type="entry name" value="OUTER-MEMBRANE LIPOPROTEIN CARRIER PROTEIN"/>
    <property type="match status" value="1"/>
</dbReference>
<dbReference type="OrthoDB" id="9810685at2"/>
<feature type="chain" id="PRO_5017271938" evidence="2">
    <location>
        <begin position="20"/>
        <end position="216"/>
    </location>
</feature>
<name>A0A399D9S8_9BACT</name>
<reference evidence="3 4" key="1">
    <citation type="journal article" date="2015" name="Int. J. Syst. Evol. Microbiol.">
        <title>Mariniphaga sediminis sp. nov., isolated from coastal sediment.</title>
        <authorList>
            <person name="Wang F.Q."/>
            <person name="Shen Q.Y."/>
            <person name="Chen G.J."/>
            <person name="Du Z.J."/>
        </authorList>
    </citation>
    <scope>NUCLEOTIDE SEQUENCE [LARGE SCALE GENOMIC DNA]</scope>
    <source>
        <strain evidence="3 4">SY21</strain>
    </source>
</reference>
<proteinExistence type="predicted"/>
<evidence type="ECO:0000313" key="3">
    <source>
        <dbReference type="EMBL" id="RIH67051.1"/>
    </source>
</evidence>
<protein>
    <submittedName>
        <fullName evidence="3">Outer membrane lipoprotein carrier protein LolA</fullName>
    </submittedName>
</protein>
<dbReference type="Gene3D" id="2.50.20.10">
    <property type="entry name" value="Lipoprotein localisation LolA/LolB/LppX"/>
    <property type="match status" value="1"/>
</dbReference>
<dbReference type="InterPro" id="IPR029046">
    <property type="entry name" value="LolA/LolB/LppX"/>
</dbReference>
<dbReference type="PANTHER" id="PTHR35869:SF1">
    <property type="entry name" value="OUTER-MEMBRANE LIPOPROTEIN CARRIER PROTEIN"/>
    <property type="match status" value="1"/>
</dbReference>
<keyword evidence="3" id="KW-0449">Lipoprotein</keyword>
<keyword evidence="1 2" id="KW-0732">Signal</keyword>
<dbReference type="EMBL" id="QWET01000001">
    <property type="protein sequence ID" value="RIH67051.1"/>
    <property type="molecule type" value="Genomic_DNA"/>
</dbReference>
<dbReference type="CDD" id="cd16325">
    <property type="entry name" value="LolA"/>
    <property type="match status" value="1"/>
</dbReference>
<feature type="signal peptide" evidence="2">
    <location>
        <begin position="1"/>
        <end position="19"/>
    </location>
</feature>
<dbReference type="Pfam" id="PF03548">
    <property type="entry name" value="LolA"/>
    <property type="match status" value="1"/>
</dbReference>
<evidence type="ECO:0000313" key="4">
    <source>
        <dbReference type="Proteomes" id="UP000266441"/>
    </source>
</evidence>
<dbReference type="Proteomes" id="UP000266441">
    <property type="component" value="Unassembled WGS sequence"/>
</dbReference>
<evidence type="ECO:0000256" key="1">
    <source>
        <dbReference type="ARBA" id="ARBA00022729"/>
    </source>
</evidence>
<dbReference type="InterPro" id="IPR004564">
    <property type="entry name" value="OM_lipoprot_carrier_LolA-like"/>
</dbReference>
<evidence type="ECO:0000256" key="2">
    <source>
        <dbReference type="SAM" id="SignalP"/>
    </source>
</evidence>
<comment type="caution">
    <text evidence="3">The sequence shown here is derived from an EMBL/GenBank/DDBJ whole genome shotgun (WGS) entry which is preliminary data.</text>
</comment>